<dbReference type="eggNOG" id="ENOG502Z8QE">
    <property type="taxonomic scope" value="Bacteria"/>
</dbReference>
<dbReference type="OrthoDB" id="5622860at2"/>
<dbReference type="SUPFAM" id="SSF56935">
    <property type="entry name" value="Porins"/>
    <property type="match status" value="1"/>
</dbReference>
<reference evidence="2 3" key="1">
    <citation type="submission" date="2007-01" db="EMBL/GenBank/DDBJ databases">
        <title>Complete sequence of Psychromonas ingrahamii 37.</title>
        <authorList>
            <consortium name="US DOE Joint Genome Institute"/>
            <person name="Copeland A."/>
            <person name="Lucas S."/>
            <person name="Lapidus A."/>
            <person name="Barry K."/>
            <person name="Detter J.C."/>
            <person name="Glavina del Rio T."/>
            <person name="Hammon N."/>
            <person name="Israni S."/>
            <person name="Dalin E."/>
            <person name="Tice H."/>
            <person name="Pitluck S."/>
            <person name="Thompson L.S."/>
            <person name="Brettin T."/>
            <person name="Bruce D."/>
            <person name="Han C."/>
            <person name="Tapia R."/>
            <person name="Schmutz J."/>
            <person name="Larimer F."/>
            <person name="Land M."/>
            <person name="Hauser L."/>
            <person name="Kyrpides N."/>
            <person name="Ivanova N."/>
            <person name="Staley J."/>
            <person name="Richardson P."/>
        </authorList>
    </citation>
    <scope>NUCLEOTIDE SEQUENCE [LARGE SCALE GENOMIC DNA]</scope>
    <source>
        <strain evidence="2 3">37</strain>
    </source>
</reference>
<evidence type="ECO:0000313" key="3">
    <source>
        <dbReference type="Proteomes" id="UP000000639"/>
    </source>
</evidence>
<dbReference type="Pfam" id="PF16966">
    <property type="entry name" value="Porin_8"/>
    <property type="match status" value="1"/>
</dbReference>
<evidence type="ECO:0000313" key="2">
    <source>
        <dbReference type="EMBL" id="ABM05387.1"/>
    </source>
</evidence>
<feature type="signal peptide" evidence="1">
    <location>
        <begin position="1"/>
        <end position="21"/>
    </location>
</feature>
<protein>
    <submittedName>
        <fullName evidence="2">Raffinose porin</fullName>
    </submittedName>
</protein>
<dbReference type="TCDB" id="1.B.15.1.5">
    <property type="family name" value="the raffinose porin (rafy) family"/>
</dbReference>
<keyword evidence="1" id="KW-0732">Signal</keyword>
<feature type="chain" id="PRO_5002637278" evidence="1">
    <location>
        <begin position="22"/>
        <end position="327"/>
    </location>
</feature>
<organism evidence="2 3">
    <name type="scientific">Psychromonas ingrahamii (strain DSM 17664 / CCUG 51855 / 37)</name>
    <dbReference type="NCBI Taxonomy" id="357804"/>
    <lineage>
        <taxon>Bacteria</taxon>
        <taxon>Pseudomonadati</taxon>
        <taxon>Pseudomonadota</taxon>
        <taxon>Gammaproteobacteria</taxon>
        <taxon>Alteromonadales</taxon>
        <taxon>Psychromonadaceae</taxon>
        <taxon>Psychromonas</taxon>
    </lineage>
</organism>
<dbReference type="Proteomes" id="UP000000639">
    <property type="component" value="Chromosome"/>
</dbReference>
<sequence length="327" mass="34231">MKKSILASSILALLVASAANAGQTFDTAAGSLYLGGDVEFDYTSQTNDNVTSGGRLLIDIHGQKVLDNGAFASFAVAPTFGQTGGTGTDDVKFAFGMQNDWSLTVGRFEAQDLSPAGQDTYVASSGTTMYRAATARGRVSGSGDAQATFNKTMSAAGFELTAQSQDNGDLVILRPAVTADLSNKVSMIVGLEVPVAGNEVAGVSDSADWLGAGGALILQATDALTLTARAAFLADDTDQTTSVDSYTAGLNAQYNNFFISALYGESDSDSDANDTTETQVYASYKIPAVMEINNFDIYLGAGWSEAELNKVTQDEVVGARVRFKYIF</sequence>
<accession>A1T0X2</accession>
<evidence type="ECO:0000256" key="1">
    <source>
        <dbReference type="SAM" id="SignalP"/>
    </source>
</evidence>
<gene>
    <name evidence="2" type="ordered locus">Ping_3712</name>
</gene>
<name>A1T0X2_PSYIN</name>
<dbReference type="RefSeq" id="WP_011771935.1">
    <property type="nucleotide sequence ID" value="NC_008709.1"/>
</dbReference>
<dbReference type="KEGG" id="pin:Ping_3712"/>
<dbReference type="AlphaFoldDB" id="A1T0X2"/>
<keyword evidence="3" id="KW-1185">Reference proteome</keyword>
<dbReference type="EMBL" id="CP000510">
    <property type="protein sequence ID" value="ABM05387.1"/>
    <property type="molecule type" value="Genomic_DNA"/>
</dbReference>
<proteinExistence type="predicted"/>
<dbReference type="InterPro" id="IPR016963">
    <property type="entry name" value="Glycoporin_RafY"/>
</dbReference>
<dbReference type="HOGENOM" id="CLU_052632_0_0_6"/>